<evidence type="ECO:0000259" key="5">
    <source>
        <dbReference type="Pfam" id="PF00107"/>
    </source>
</evidence>
<evidence type="ECO:0000256" key="1">
    <source>
        <dbReference type="ARBA" id="ARBA00022723"/>
    </source>
</evidence>
<dbReference type="SUPFAM" id="SSF51735">
    <property type="entry name" value="NAD(P)-binding Rossmann-fold domains"/>
    <property type="match status" value="1"/>
</dbReference>
<feature type="domain" description="Alcohol dehydrogenase-like C-terminal" evidence="5">
    <location>
        <begin position="232"/>
        <end position="351"/>
    </location>
</feature>
<dbReference type="RefSeq" id="WP_241711947.1">
    <property type="nucleotide sequence ID" value="NZ_JALBUF010000001.1"/>
</dbReference>
<keyword evidence="3 7" id="KW-0560">Oxidoreductase</keyword>
<comment type="caution">
    <text evidence="7">The sequence shown here is derived from an EMBL/GenBank/DDBJ whole genome shotgun (WGS) entry which is preliminary data.</text>
</comment>
<dbReference type="GO" id="GO:0008270">
    <property type="term" value="F:zinc ion binding"/>
    <property type="evidence" value="ECO:0007669"/>
    <property type="project" value="InterPro"/>
</dbReference>
<proteinExistence type="inferred from homology"/>
<evidence type="ECO:0000256" key="3">
    <source>
        <dbReference type="ARBA" id="ARBA00023002"/>
    </source>
</evidence>
<evidence type="ECO:0000256" key="2">
    <source>
        <dbReference type="ARBA" id="ARBA00022833"/>
    </source>
</evidence>
<comment type="similarity">
    <text evidence="4">Belongs to the zinc-containing alcohol dehydrogenase family.</text>
</comment>
<accession>A0A9X1V7C3</accession>
<dbReference type="InterPro" id="IPR050129">
    <property type="entry name" value="Zn_alcohol_dh"/>
</dbReference>
<dbReference type="Proteomes" id="UP001139263">
    <property type="component" value="Unassembled WGS sequence"/>
</dbReference>
<dbReference type="PROSITE" id="PS00059">
    <property type="entry name" value="ADH_ZINC"/>
    <property type="match status" value="1"/>
</dbReference>
<dbReference type="Gene3D" id="3.90.180.10">
    <property type="entry name" value="Medium-chain alcohol dehydrogenases, catalytic domain"/>
    <property type="match status" value="1"/>
</dbReference>
<name>A0A9X1V7C3_9BACL</name>
<feature type="domain" description="Alcohol dehydrogenase-like N-terminal" evidence="6">
    <location>
        <begin position="46"/>
        <end position="177"/>
    </location>
</feature>
<comment type="cofactor">
    <cofactor evidence="4">
        <name>Zn(2+)</name>
        <dbReference type="ChEBI" id="CHEBI:29105"/>
    </cofactor>
</comment>
<dbReference type="EC" id="1.1.1.-" evidence="7"/>
<dbReference type="PANTHER" id="PTHR43401">
    <property type="entry name" value="L-THREONINE 3-DEHYDROGENASE"/>
    <property type="match status" value="1"/>
</dbReference>
<dbReference type="SUPFAM" id="SSF50129">
    <property type="entry name" value="GroES-like"/>
    <property type="match status" value="1"/>
</dbReference>
<evidence type="ECO:0000259" key="6">
    <source>
        <dbReference type="Pfam" id="PF08240"/>
    </source>
</evidence>
<dbReference type="AlphaFoldDB" id="A0A9X1V7C3"/>
<reference evidence="7" key="1">
    <citation type="submission" date="2022-03" db="EMBL/GenBank/DDBJ databases">
        <title>Draft Genome Sequence of Firmicute Strain S0AB, a Heterotrophic Iron/Sulfur-Oxidizing Extreme Acidophile.</title>
        <authorList>
            <person name="Vergara E."/>
            <person name="Pakostova E."/>
            <person name="Johnson D.B."/>
            <person name="Holmes D.S."/>
        </authorList>
    </citation>
    <scope>NUCLEOTIDE SEQUENCE</scope>
    <source>
        <strain evidence="7">S0AB</strain>
    </source>
</reference>
<evidence type="ECO:0000313" key="8">
    <source>
        <dbReference type="Proteomes" id="UP001139263"/>
    </source>
</evidence>
<dbReference type="InterPro" id="IPR011032">
    <property type="entry name" value="GroES-like_sf"/>
</dbReference>
<dbReference type="InterPro" id="IPR036291">
    <property type="entry name" value="NAD(P)-bd_dom_sf"/>
</dbReference>
<evidence type="ECO:0000256" key="4">
    <source>
        <dbReference type="RuleBase" id="RU361277"/>
    </source>
</evidence>
<dbReference type="Pfam" id="PF08240">
    <property type="entry name" value="ADH_N"/>
    <property type="match status" value="1"/>
</dbReference>
<protein>
    <submittedName>
        <fullName evidence="7">Starvation-sensing protein RspB</fullName>
        <ecNumber evidence="7">1.1.1.-</ecNumber>
    </submittedName>
</protein>
<dbReference type="EMBL" id="JALBUF010000001">
    <property type="protein sequence ID" value="MCI0182344.1"/>
    <property type="molecule type" value="Genomic_DNA"/>
</dbReference>
<dbReference type="Gene3D" id="3.40.50.720">
    <property type="entry name" value="NAD(P)-binding Rossmann-like Domain"/>
    <property type="match status" value="1"/>
</dbReference>
<keyword evidence="1 4" id="KW-0479">Metal-binding</keyword>
<evidence type="ECO:0000313" key="7">
    <source>
        <dbReference type="EMBL" id="MCI0182344.1"/>
    </source>
</evidence>
<dbReference type="GO" id="GO:0016491">
    <property type="term" value="F:oxidoreductase activity"/>
    <property type="evidence" value="ECO:0007669"/>
    <property type="project" value="UniProtKB-KW"/>
</dbReference>
<dbReference type="InterPro" id="IPR013154">
    <property type="entry name" value="ADH-like_N"/>
</dbReference>
<dbReference type="PANTHER" id="PTHR43401:SF2">
    <property type="entry name" value="L-THREONINE 3-DEHYDROGENASE"/>
    <property type="match status" value="1"/>
</dbReference>
<keyword evidence="8" id="KW-1185">Reference proteome</keyword>
<organism evidence="7 8">
    <name type="scientific">Sulfoacidibacillus ferrooxidans</name>
    <dbReference type="NCBI Taxonomy" id="2005001"/>
    <lineage>
        <taxon>Bacteria</taxon>
        <taxon>Bacillati</taxon>
        <taxon>Bacillota</taxon>
        <taxon>Bacilli</taxon>
        <taxon>Bacillales</taxon>
        <taxon>Alicyclobacillaceae</taxon>
        <taxon>Sulfoacidibacillus</taxon>
    </lineage>
</organism>
<sequence>MKAIVYDFSITKYMAAKTFGKRYPKLYYGKRSALSLREWPDPKEPGPHEIRMRPLLAGICGTDMGAILYKSSPSLTPFNSFPAVLGHEVVGMVDACGAKVKGIEPGQRISVDPFISCAVRGIDPPCPACAQGLHAMCHYSGTKRGLSEGMLMGFCRDLPGAFSEQCTIHESMAIPVPREIPDRLAVMIEPLSVGVHAVLRKVPEDGESVLVIGGGMIAYSVITALRMANKNIHITHLSLLPYQRDMAMTLGATQAFTTKEELLNDMEGRIGAKKHRPAMGRTVYLGGYAKVYDCIGSEQSLADALHYTRERGAIIVVGTAGHMSDLDWTFVWAKELSIIGSVGYGRETWEGETVSTHAITLQMLMQQENAQLVKLVTHEYSLDHYEQAIIANIERAKYQSIKTVFTI</sequence>
<dbReference type="InterPro" id="IPR002328">
    <property type="entry name" value="ADH_Zn_CS"/>
</dbReference>
<keyword evidence="2 4" id="KW-0862">Zinc</keyword>
<dbReference type="InterPro" id="IPR013149">
    <property type="entry name" value="ADH-like_C"/>
</dbReference>
<gene>
    <name evidence="7" type="primary">rspB</name>
    <name evidence="7" type="ORF">MM817_00603</name>
</gene>
<dbReference type="Pfam" id="PF00107">
    <property type="entry name" value="ADH_zinc_N"/>
    <property type="match status" value="1"/>
</dbReference>